<dbReference type="Gene3D" id="1.10.3210.10">
    <property type="entry name" value="Hypothetical protein af1432"/>
    <property type="match status" value="1"/>
</dbReference>
<dbReference type="InterPro" id="IPR052722">
    <property type="entry name" value="PgpH_phosphodiesterase"/>
</dbReference>
<organism evidence="4 5">
    <name type="scientific">Anatilimnocola aggregata</name>
    <dbReference type="NCBI Taxonomy" id="2528021"/>
    <lineage>
        <taxon>Bacteria</taxon>
        <taxon>Pseudomonadati</taxon>
        <taxon>Planctomycetota</taxon>
        <taxon>Planctomycetia</taxon>
        <taxon>Pirellulales</taxon>
        <taxon>Pirellulaceae</taxon>
        <taxon>Anatilimnocola</taxon>
    </lineage>
</organism>
<keyword evidence="2" id="KW-1133">Transmembrane helix</keyword>
<sequence length="762" mass="84774">MVARGLSVLRRTDVLIRLGLCVLAALVMWGVTGSWAPSFSYRTGFIPNRDIIARVDFSEEDPVETAKRKDQARSQAEFVYEQDARPLEELRQELKNKVSQLASVESYDKVEPKLWEEFSPAGEGKTPETEKRKFDALKGFFMVGMDSGRFDEAIKRAFVPLERSGVIDVLQHTSTEGSQQGVKVRPTGKPQWTHRAAVEEVLVSKIKPQLQQRLIEELKSFGGMSENSLTVADLTYAWLDQRLQNARTLQLDREASEAEKKAAADAVVMVIREYKANDAHLAEARQPLDSSHVQLLRREYEAWRKQMGWSEKIGHSLATFGMYGALYTLCGFYILNRRRKLVEDLNKFSVLLGAIVVTVILCWGASKDQWRAEIIPLMLFGMTAAIAYEKELALLLAASVALIVSFLLDQGLAEFVILVSSVAAAILFLARIRSRTKLIYVGAISGVVVVATTFGVGTLVGQAFGATDSALNVVEDWLPATWTNSFVVTLAIGAFWFGSCSLLASVLMTGLLPFIERLFDVQTDISLLELGDVQHPLLQQLVRRAPGTYNHSINVASIAETAAEAIGCNGLLVRVGAYFHDIGKMLKPAYFVENQGTEGNRHEFLQPAMSTLVIIAHVKDGADLARQHHLPRTIIDFIEQHHGTTLVEYFYRREAKRLESDPTAAEPDESTFRYPGPKPQTKETAVLMLADVVESASRALSDPTPARIESLVHDLALKRLLDGQFDECGLTLQELRILEDSLVKSLTAVYHGRVKYPEHQTV</sequence>
<keyword evidence="2" id="KW-0472">Membrane</keyword>
<feature type="transmembrane region" description="Helical" evidence="2">
    <location>
        <begin position="439"/>
        <end position="465"/>
    </location>
</feature>
<gene>
    <name evidence="4" type="ORF">ETAA8_51390</name>
</gene>
<proteinExistence type="predicted"/>
<keyword evidence="5" id="KW-1185">Reference proteome</keyword>
<feature type="transmembrane region" description="Helical" evidence="2">
    <location>
        <begin position="347"/>
        <end position="365"/>
    </location>
</feature>
<dbReference type="Pfam" id="PF01966">
    <property type="entry name" value="HD"/>
    <property type="match status" value="1"/>
</dbReference>
<evidence type="ECO:0000313" key="4">
    <source>
        <dbReference type="EMBL" id="QDU30021.1"/>
    </source>
</evidence>
<feature type="transmembrane region" description="Helical" evidence="2">
    <location>
        <begin position="377"/>
        <end position="406"/>
    </location>
</feature>
<dbReference type="InterPro" id="IPR011621">
    <property type="entry name" value="Metal-dep_PHydrolase_7TM_intra"/>
</dbReference>
<dbReference type="KEGG" id="aagg:ETAA8_51390"/>
<evidence type="ECO:0000259" key="3">
    <source>
        <dbReference type="PROSITE" id="PS51831"/>
    </source>
</evidence>
<dbReference type="Proteomes" id="UP000315017">
    <property type="component" value="Chromosome"/>
</dbReference>
<dbReference type="SMART" id="SM00471">
    <property type="entry name" value="HDc"/>
    <property type="match status" value="1"/>
</dbReference>
<feature type="region of interest" description="Disordered" evidence="1">
    <location>
        <begin position="658"/>
        <end position="678"/>
    </location>
</feature>
<dbReference type="Pfam" id="PF07697">
    <property type="entry name" value="7TMR-HDED"/>
    <property type="match status" value="1"/>
</dbReference>
<dbReference type="EMBL" id="CP036274">
    <property type="protein sequence ID" value="QDU30021.1"/>
    <property type="molecule type" value="Genomic_DNA"/>
</dbReference>
<dbReference type="PROSITE" id="PS51831">
    <property type="entry name" value="HD"/>
    <property type="match status" value="1"/>
</dbReference>
<dbReference type="InterPro" id="IPR011624">
    <property type="entry name" value="Metal-dep_PHydrolase_7TM_extra"/>
</dbReference>
<feature type="transmembrane region" description="Helical" evidence="2">
    <location>
        <begin position="14"/>
        <end position="36"/>
    </location>
</feature>
<reference evidence="4 5" key="1">
    <citation type="submission" date="2019-02" db="EMBL/GenBank/DDBJ databases">
        <title>Deep-cultivation of Planctomycetes and their phenomic and genomic characterization uncovers novel biology.</title>
        <authorList>
            <person name="Wiegand S."/>
            <person name="Jogler M."/>
            <person name="Boedeker C."/>
            <person name="Pinto D."/>
            <person name="Vollmers J."/>
            <person name="Rivas-Marin E."/>
            <person name="Kohn T."/>
            <person name="Peeters S.H."/>
            <person name="Heuer A."/>
            <person name="Rast P."/>
            <person name="Oberbeckmann S."/>
            <person name="Bunk B."/>
            <person name="Jeske O."/>
            <person name="Meyerdierks A."/>
            <person name="Storesund J.E."/>
            <person name="Kallscheuer N."/>
            <person name="Luecker S."/>
            <person name="Lage O.M."/>
            <person name="Pohl T."/>
            <person name="Merkel B.J."/>
            <person name="Hornburger P."/>
            <person name="Mueller R.-W."/>
            <person name="Bruemmer F."/>
            <person name="Labrenz M."/>
            <person name="Spormann A.M."/>
            <person name="Op den Camp H."/>
            <person name="Overmann J."/>
            <person name="Amann R."/>
            <person name="Jetten M.S.M."/>
            <person name="Mascher T."/>
            <person name="Medema M.H."/>
            <person name="Devos D.P."/>
            <person name="Kaster A.-K."/>
            <person name="Ovreas L."/>
            <person name="Rohde M."/>
            <person name="Galperin M.Y."/>
            <person name="Jogler C."/>
        </authorList>
    </citation>
    <scope>NUCLEOTIDE SEQUENCE [LARGE SCALE GENOMIC DNA]</scope>
    <source>
        <strain evidence="4 5">ETA_A8</strain>
    </source>
</reference>
<dbReference type="AlphaFoldDB" id="A0A517YII4"/>
<dbReference type="Pfam" id="PF07698">
    <property type="entry name" value="7TM-7TMR_HD"/>
    <property type="match status" value="1"/>
</dbReference>
<evidence type="ECO:0000256" key="1">
    <source>
        <dbReference type="SAM" id="MobiDB-lite"/>
    </source>
</evidence>
<dbReference type="InterPro" id="IPR006674">
    <property type="entry name" value="HD_domain"/>
</dbReference>
<dbReference type="SUPFAM" id="SSF109604">
    <property type="entry name" value="HD-domain/PDEase-like"/>
    <property type="match status" value="1"/>
</dbReference>
<protein>
    <submittedName>
        <fullName evidence="4">HD domain protein</fullName>
    </submittedName>
</protein>
<feature type="transmembrane region" description="Helical" evidence="2">
    <location>
        <begin position="485"/>
        <end position="512"/>
    </location>
</feature>
<accession>A0A517YII4</accession>
<keyword evidence="2" id="KW-0812">Transmembrane</keyword>
<feature type="transmembrane region" description="Helical" evidence="2">
    <location>
        <begin position="313"/>
        <end position="335"/>
    </location>
</feature>
<name>A0A517YII4_9BACT</name>
<evidence type="ECO:0000313" key="5">
    <source>
        <dbReference type="Proteomes" id="UP000315017"/>
    </source>
</evidence>
<dbReference type="InterPro" id="IPR003607">
    <property type="entry name" value="HD/PDEase_dom"/>
</dbReference>
<evidence type="ECO:0000256" key="2">
    <source>
        <dbReference type="SAM" id="Phobius"/>
    </source>
</evidence>
<feature type="transmembrane region" description="Helical" evidence="2">
    <location>
        <begin position="412"/>
        <end position="432"/>
    </location>
</feature>
<dbReference type="InterPro" id="IPR006675">
    <property type="entry name" value="HDIG_dom"/>
</dbReference>
<feature type="domain" description="HD" evidence="3">
    <location>
        <begin position="548"/>
        <end position="656"/>
    </location>
</feature>
<dbReference type="PANTHER" id="PTHR36442">
    <property type="entry name" value="CYCLIC-DI-AMP PHOSPHODIESTERASE PGPH"/>
    <property type="match status" value="1"/>
</dbReference>
<dbReference type="NCBIfam" id="TIGR00277">
    <property type="entry name" value="HDIG"/>
    <property type="match status" value="1"/>
</dbReference>
<dbReference type="CDD" id="cd00077">
    <property type="entry name" value="HDc"/>
    <property type="match status" value="1"/>
</dbReference>
<dbReference type="PANTHER" id="PTHR36442:SF1">
    <property type="entry name" value="CYCLIC-DI-AMP PHOSPHODIESTERASE PGPH"/>
    <property type="match status" value="1"/>
</dbReference>